<comment type="cofactor">
    <cofactor evidence="1">
        <name>Zn(2+)</name>
        <dbReference type="ChEBI" id="CHEBI:29105"/>
    </cofactor>
</comment>
<comment type="similarity">
    <text evidence="2">Belongs to the peptidase M14 family.</text>
</comment>
<evidence type="ECO:0000313" key="10">
    <source>
        <dbReference type="Proteomes" id="UP000664628"/>
    </source>
</evidence>
<evidence type="ECO:0000256" key="6">
    <source>
        <dbReference type="ARBA" id="ARBA00023049"/>
    </source>
</evidence>
<evidence type="ECO:0000256" key="2">
    <source>
        <dbReference type="ARBA" id="ARBA00005988"/>
    </source>
</evidence>
<feature type="domain" description="Peptidase M14" evidence="8">
    <location>
        <begin position="48"/>
        <end position="209"/>
    </location>
</feature>
<keyword evidence="10" id="KW-1185">Reference proteome</keyword>
<comment type="caution">
    <text evidence="9">The sequence shown here is derived from an EMBL/GenBank/DDBJ whole genome shotgun (WGS) entry which is preliminary data.</text>
</comment>
<protein>
    <submittedName>
        <fullName evidence="9">Peptidase</fullName>
    </submittedName>
</protein>
<keyword evidence="6" id="KW-0482">Metalloprotease</keyword>
<reference evidence="9 10" key="1">
    <citation type="submission" date="2021-03" db="EMBL/GenBank/DDBJ databases">
        <title>Fibrella sp. HMF5405 genome sequencing and assembly.</title>
        <authorList>
            <person name="Kang H."/>
            <person name="Kim H."/>
            <person name="Bae S."/>
            <person name="Joh K."/>
        </authorList>
    </citation>
    <scope>NUCLEOTIDE SEQUENCE [LARGE SCALE GENOMIC DNA]</scope>
    <source>
        <strain evidence="9 10">HMF5405</strain>
    </source>
</reference>
<dbReference type="PANTHER" id="PTHR11705">
    <property type="entry name" value="PROTEASE FAMILY M14 CARBOXYPEPTIDASE A,B"/>
    <property type="match status" value="1"/>
</dbReference>
<dbReference type="EMBL" id="JAFMYW010000004">
    <property type="protein sequence ID" value="MBO0950140.1"/>
    <property type="molecule type" value="Genomic_DNA"/>
</dbReference>
<evidence type="ECO:0000313" key="9">
    <source>
        <dbReference type="EMBL" id="MBO0950140.1"/>
    </source>
</evidence>
<dbReference type="RefSeq" id="WP_207330078.1">
    <property type="nucleotide sequence ID" value="NZ_JAFMYW010000004.1"/>
</dbReference>
<dbReference type="Pfam" id="PF00246">
    <property type="entry name" value="Peptidase_M14"/>
    <property type="match status" value="1"/>
</dbReference>
<evidence type="ECO:0000256" key="3">
    <source>
        <dbReference type="ARBA" id="ARBA00022670"/>
    </source>
</evidence>
<evidence type="ECO:0000256" key="5">
    <source>
        <dbReference type="ARBA" id="ARBA00022833"/>
    </source>
</evidence>
<name>A0ABS3JJF4_9BACT</name>
<evidence type="ECO:0000256" key="4">
    <source>
        <dbReference type="ARBA" id="ARBA00022801"/>
    </source>
</evidence>
<accession>A0ABS3JJF4</accession>
<gene>
    <name evidence="9" type="ORF">J2I46_16205</name>
</gene>
<organism evidence="9 10">
    <name type="scientific">Fibrella forsythiae</name>
    <dbReference type="NCBI Taxonomy" id="2817061"/>
    <lineage>
        <taxon>Bacteria</taxon>
        <taxon>Pseudomonadati</taxon>
        <taxon>Bacteroidota</taxon>
        <taxon>Cytophagia</taxon>
        <taxon>Cytophagales</taxon>
        <taxon>Spirosomataceae</taxon>
        <taxon>Fibrella</taxon>
    </lineage>
</organism>
<keyword evidence="4" id="KW-0378">Hydrolase</keyword>
<dbReference type="CDD" id="cd06240">
    <property type="entry name" value="M14-like"/>
    <property type="match status" value="1"/>
</dbReference>
<proteinExistence type="inferred from homology"/>
<evidence type="ECO:0000256" key="7">
    <source>
        <dbReference type="SAM" id="SignalP"/>
    </source>
</evidence>
<keyword evidence="3" id="KW-0645">Protease</keyword>
<feature type="signal peptide" evidence="7">
    <location>
        <begin position="1"/>
        <end position="21"/>
    </location>
</feature>
<dbReference type="Gene3D" id="3.40.630.10">
    <property type="entry name" value="Zn peptidases"/>
    <property type="match status" value="1"/>
</dbReference>
<evidence type="ECO:0000256" key="1">
    <source>
        <dbReference type="ARBA" id="ARBA00001947"/>
    </source>
</evidence>
<keyword evidence="7" id="KW-0732">Signal</keyword>
<feature type="chain" id="PRO_5046385406" evidence="7">
    <location>
        <begin position="22"/>
        <end position="950"/>
    </location>
</feature>
<dbReference type="SUPFAM" id="SSF53187">
    <property type="entry name" value="Zn-dependent exopeptidases"/>
    <property type="match status" value="1"/>
</dbReference>
<dbReference type="Proteomes" id="UP000664628">
    <property type="component" value="Unassembled WGS sequence"/>
</dbReference>
<evidence type="ECO:0000259" key="8">
    <source>
        <dbReference type="Pfam" id="PF00246"/>
    </source>
</evidence>
<dbReference type="PANTHER" id="PTHR11705:SF143">
    <property type="entry name" value="SLL0236 PROTEIN"/>
    <property type="match status" value="1"/>
</dbReference>
<keyword evidence="5" id="KW-0862">Zinc</keyword>
<dbReference type="InterPro" id="IPR000834">
    <property type="entry name" value="Peptidase_M14"/>
</dbReference>
<sequence>MFRTTLLLLSTALFLCVSAQAQTVPTPKDHFGFNIGDDYQLATYTQTEAYFKKLAASPRTKLTSIGKTEEGRDQFMMIVTSPENHKKLARYQEISTKMARAEGLTEQQARAMAEEGKAVVWIDGGLHATETVGTHQLIETAYQLVSRTDPETMRILDNVVILLTHANPDGQEIVSNWYMRNPAPEKRSLDNLPRLYEKYAGHDNNRDFYIMNLKESQNIGRQLFVDWIPQIMYNHHQRGPAGSVLAGPPYRDPFNYVFDPLMITGIDALGAAMYNRLNAENKPGFTRLGGSVFSTWYNGGLRTTTHFHNMIGLLTEIIGGPTPENVPLIPSRLIPNGNTPNPVTPQRWRFRQSIDYSVSLNYAVLDYAARQRDQLLYNIYKMGKNSIDRGSENYWTLSPKRVETINELYQADLKKTAPGVAAPANATVTSAASRTATVPASATALGSTTAVTDAGSAPRGEGVPMKYFTAVLRDTTLRDPRGYIIPSSQTDWPTAVKFVNALIKTGIQVLQATADFSVAGKTYPAGSYVVKLDQAFRPHVLDMFEPQDHPNDFQYPGGPPVRPYDAAGWTLAYQMNVQFDRLLTGFDGPFKKLPYGELQAPTAKISGSGAGYVLNSQVNNAFLAVNDLIKAGVEVYRMPTSSAAVAPGSFYVPASAKAKSILDASGMTVTSIAKRPTTMKKVTPMRIGLWDTYGGSMPSGWVRWLMEQYHYPMQLVYAKDIDAGNLKSKYDVIVFVTRAIPAVGNGNAPARGEGETGGFREPKAEEIPAEYHPSMGRITADKSVPQLKAFMEAGGQVVTIGTSTNLAYHLGLPVRNALVEMGPNGQERPLSNEKYFIPGSILRVALDSTQQATWGMPTQTDVYFDSSPVFKIAPEAIAKGTVKPLMWFPTDKPLRSGWAWGQAYLRDGVTAFMAPIGAGKLYAFGPEITFRAQAQGTFKLLFNQLYGLGE</sequence>